<keyword evidence="2" id="KW-0813">Transport</keyword>
<accession>A0ABT2DWB2</accession>
<proteinExistence type="predicted"/>
<comment type="caution">
    <text evidence="11">The sequence shown here is derived from an EMBL/GenBank/DDBJ whole genome shotgun (WGS) entry which is preliminary data.</text>
</comment>
<dbReference type="PANTHER" id="PTHR30505">
    <property type="entry name" value="FRUCTOSE-LIKE PERMEASE"/>
    <property type="match status" value="1"/>
</dbReference>
<comment type="subcellular location">
    <subcellularLocation>
        <location evidence="1">Cell inner membrane</location>
        <topology evidence="1">Multi-pass membrane protein</topology>
    </subcellularLocation>
</comment>
<keyword evidence="12" id="KW-1185">Reference proteome</keyword>
<protein>
    <submittedName>
        <fullName evidence="11">PTS fructose transporter subunit EIIC</fullName>
    </submittedName>
</protein>
<dbReference type="InterPro" id="IPR013014">
    <property type="entry name" value="PTS_EIIC_2"/>
</dbReference>
<dbReference type="NCBIfam" id="TIGR01427">
    <property type="entry name" value="PTS_IIC_fructo"/>
    <property type="match status" value="1"/>
</dbReference>
<evidence type="ECO:0000256" key="7">
    <source>
        <dbReference type="ARBA" id="ARBA00022989"/>
    </source>
</evidence>
<feature type="transmembrane region" description="Helical" evidence="9">
    <location>
        <begin position="98"/>
        <end position="120"/>
    </location>
</feature>
<dbReference type="RefSeq" id="WP_258986421.1">
    <property type="nucleotide sequence ID" value="NZ_JALIGE010000066.1"/>
</dbReference>
<dbReference type="Pfam" id="PF02378">
    <property type="entry name" value="PTS_EIIC"/>
    <property type="match status" value="1"/>
</dbReference>
<feature type="transmembrane region" description="Helical" evidence="9">
    <location>
        <begin position="248"/>
        <end position="268"/>
    </location>
</feature>
<feature type="transmembrane region" description="Helical" evidence="9">
    <location>
        <begin position="202"/>
        <end position="228"/>
    </location>
</feature>
<gene>
    <name evidence="11" type="ORF">MUU47_01925</name>
</gene>
<feature type="transmembrane region" description="Helical" evidence="9">
    <location>
        <begin position="275"/>
        <end position="294"/>
    </location>
</feature>
<name>A0ABT2DWB2_9ENTR</name>
<evidence type="ECO:0000256" key="8">
    <source>
        <dbReference type="ARBA" id="ARBA00023136"/>
    </source>
</evidence>
<organism evidence="11 12">
    <name type="scientific">Scandinavium hiltneri</name>
    <dbReference type="NCBI Taxonomy" id="2926519"/>
    <lineage>
        <taxon>Bacteria</taxon>
        <taxon>Pseudomonadati</taxon>
        <taxon>Pseudomonadota</taxon>
        <taxon>Gammaproteobacteria</taxon>
        <taxon>Enterobacterales</taxon>
        <taxon>Enterobacteriaceae</taxon>
        <taxon>Scandinavium</taxon>
    </lineage>
</organism>
<dbReference type="InterPro" id="IPR006327">
    <property type="entry name" value="PTS_IIC_fruc"/>
</dbReference>
<feature type="transmembrane region" description="Helical" evidence="9">
    <location>
        <begin position="57"/>
        <end position="78"/>
    </location>
</feature>
<dbReference type="Proteomes" id="UP001205357">
    <property type="component" value="Unassembled WGS sequence"/>
</dbReference>
<dbReference type="PROSITE" id="PS51104">
    <property type="entry name" value="PTS_EIIC_TYPE_2"/>
    <property type="match status" value="1"/>
</dbReference>
<evidence type="ECO:0000256" key="6">
    <source>
        <dbReference type="ARBA" id="ARBA00022692"/>
    </source>
</evidence>
<evidence type="ECO:0000259" key="10">
    <source>
        <dbReference type="PROSITE" id="PS51104"/>
    </source>
</evidence>
<keyword evidence="4" id="KW-0762">Sugar transport</keyword>
<evidence type="ECO:0000313" key="11">
    <source>
        <dbReference type="EMBL" id="MCS2159908.1"/>
    </source>
</evidence>
<evidence type="ECO:0000256" key="3">
    <source>
        <dbReference type="ARBA" id="ARBA00022475"/>
    </source>
</evidence>
<keyword evidence="7 9" id="KW-1133">Transmembrane helix</keyword>
<keyword evidence="3" id="KW-1003">Cell membrane</keyword>
<feature type="transmembrane region" description="Helical" evidence="9">
    <location>
        <begin position="314"/>
        <end position="334"/>
    </location>
</feature>
<dbReference type="EMBL" id="JALIGE010000066">
    <property type="protein sequence ID" value="MCS2159908.1"/>
    <property type="molecule type" value="Genomic_DNA"/>
</dbReference>
<dbReference type="InterPro" id="IPR003352">
    <property type="entry name" value="PTS_EIIC"/>
</dbReference>
<dbReference type="InterPro" id="IPR050864">
    <property type="entry name" value="Bacterial_PTS_Sugar_Transport"/>
</dbReference>
<dbReference type="NCBIfam" id="NF007787">
    <property type="entry name" value="PRK10478.1"/>
    <property type="match status" value="1"/>
</dbReference>
<evidence type="ECO:0000256" key="5">
    <source>
        <dbReference type="ARBA" id="ARBA00022683"/>
    </source>
</evidence>
<reference evidence="11 12" key="1">
    <citation type="submission" date="2022-04" db="EMBL/GenBank/DDBJ databases">
        <title>Proposal of a three novel species of Scandinavium, Scandinavium hiltneri, Scandinavium manionii, Scandinavium tedordense.</title>
        <authorList>
            <person name="Maddock D.W."/>
            <person name="Brady C.L."/>
            <person name="Denman S."/>
            <person name="Arnold D."/>
        </authorList>
    </citation>
    <scope>NUCLEOTIDE SEQUENCE [LARGE SCALE GENOMIC DNA]</scope>
    <source>
        <strain evidence="11 12">H11S7</strain>
    </source>
</reference>
<evidence type="ECO:0000256" key="2">
    <source>
        <dbReference type="ARBA" id="ARBA00022448"/>
    </source>
</evidence>
<feature type="transmembrane region" description="Helical" evidence="9">
    <location>
        <begin position="172"/>
        <end position="190"/>
    </location>
</feature>
<evidence type="ECO:0000256" key="9">
    <source>
        <dbReference type="SAM" id="Phobius"/>
    </source>
</evidence>
<keyword evidence="8 9" id="KW-0472">Membrane</keyword>
<evidence type="ECO:0000256" key="1">
    <source>
        <dbReference type="ARBA" id="ARBA00004429"/>
    </source>
</evidence>
<feature type="transmembrane region" description="Helical" evidence="9">
    <location>
        <begin position="22"/>
        <end position="45"/>
    </location>
</feature>
<dbReference type="PANTHER" id="PTHR30505:SF34">
    <property type="entry name" value="FRUCTOSE-LIKE PERMEASE IIC COMPONENT 2"/>
    <property type="match status" value="1"/>
</dbReference>
<keyword evidence="6 9" id="KW-0812">Transmembrane</keyword>
<sequence>MKELIQILKNTRQHLMTGVSHMIPFVVAGGILLAVSVMMYGKGAVPDIVTDPNLKKLFDIGVAGLTLMVPFLAAYIGYSIAERSALAPCAIGAWIGNSFGAGFFGAIIAGLIGGIIVFYLKRISVPKVLRSVMPIFVIPIVGTFVTAGIMMWGLGEPVGALTHGLTSWLQGLQQGSIVVLAIVMGLMLAFDMGGPVNKVAYAFMLICVAQGVYSVVAIAAVAICVPPLGLGLATFINRKNFTSEEREAGKAALVMGCVGVTEGAIPFAAADPLRVIPSIMLGSACGAVTAAVFGAECYAGWGGLIVLPVVDGKLGYIAAVAAGAVITAVSVNVLKSLARKQQKPVVEQDDDLELDFDIH</sequence>
<feature type="transmembrane region" description="Helical" evidence="9">
    <location>
        <begin position="132"/>
        <end position="152"/>
    </location>
</feature>
<evidence type="ECO:0000313" key="12">
    <source>
        <dbReference type="Proteomes" id="UP001205357"/>
    </source>
</evidence>
<feature type="domain" description="PTS EIIC type-2" evidence="10">
    <location>
        <begin position="11"/>
        <end position="344"/>
    </location>
</feature>
<evidence type="ECO:0000256" key="4">
    <source>
        <dbReference type="ARBA" id="ARBA00022597"/>
    </source>
</evidence>
<keyword evidence="5" id="KW-0598">Phosphotransferase system</keyword>